<dbReference type="SUPFAM" id="SSF88723">
    <property type="entry name" value="PIN domain-like"/>
    <property type="match status" value="1"/>
</dbReference>
<dbReference type="EMBL" id="JBAPLU010000028">
    <property type="protein sequence ID" value="MEI4273865.1"/>
    <property type="molecule type" value="Genomic_DNA"/>
</dbReference>
<evidence type="ECO:0000256" key="4">
    <source>
        <dbReference type="ARBA" id="ARBA00022801"/>
    </source>
</evidence>
<organism evidence="8 9">
    <name type="scientific">Klenkia sesuvii</name>
    <dbReference type="NCBI Taxonomy" id="3103137"/>
    <lineage>
        <taxon>Bacteria</taxon>
        <taxon>Bacillati</taxon>
        <taxon>Actinomycetota</taxon>
        <taxon>Actinomycetes</taxon>
        <taxon>Geodermatophilales</taxon>
        <taxon>Geodermatophilaceae</taxon>
        <taxon>Klenkia</taxon>
    </lineage>
</organism>
<dbReference type="Proteomes" id="UP001361570">
    <property type="component" value="Unassembled WGS sequence"/>
</dbReference>
<evidence type="ECO:0000256" key="2">
    <source>
        <dbReference type="ARBA" id="ARBA00022722"/>
    </source>
</evidence>
<keyword evidence="9" id="KW-1185">Reference proteome</keyword>
<dbReference type="PANTHER" id="PTHR35901:SF1">
    <property type="entry name" value="EXONUCLEASE VAPC9"/>
    <property type="match status" value="1"/>
</dbReference>
<keyword evidence="5 6" id="KW-0460">Magnesium</keyword>
<evidence type="ECO:0000256" key="1">
    <source>
        <dbReference type="ARBA" id="ARBA00022649"/>
    </source>
</evidence>
<dbReference type="InterPro" id="IPR044153">
    <property type="entry name" value="PIN_Pae0151-like"/>
</dbReference>
<dbReference type="PANTHER" id="PTHR35901">
    <property type="entry name" value="RIBONUCLEASE VAPC3"/>
    <property type="match status" value="1"/>
</dbReference>
<dbReference type="InterPro" id="IPR002716">
    <property type="entry name" value="PIN_dom"/>
</dbReference>
<comment type="cofactor">
    <cofactor evidence="6">
        <name>Mg(2+)</name>
        <dbReference type="ChEBI" id="CHEBI:18420"/>
    </cofactor>
</comment>
<evidence type="ECO:0000313" key="8">
    <source>
        <dbReference type="EMBL" id="MEI4273865.1"/>
    </source>
</evidence>
<dbReference type="InterPro" id="IPR029060">
    <property type="entry name" value="PIN-like_dom_sf"/>
</dbReference>
<dbReference type="InterPro" id="IPR022907">
    <property type="entry name" value="VapC_family"/>
</dbReference>
<accession>A0ABU8DYF4</accession>
<comment type="caution">
    <text evidence="8">The sequence shown here is derived from an EMBL/GenBank/DDBJ whole genome shotgun (WGS) entry which is preliminary data.</text>
</comment>
<dbReference type="Gene3D" id="3.40.50.1010">
    <property type="entry name" value="5'-nuclease"/>
    <property type="match status" value="1"/>
</dbReference>
<evidence type="ECO:0000256" key="6">
    <source>
        <dbReference type="HAMAP-Rule" id="MF_00265"/>
    </source>
</evidence>
<protein>
    <recommendedName>
        <fullName evidence="6">Ribonuclease VapC</fullName>
        <shortName evidence="6">RNase VapC</shortName>
        <ecNumber evidence="6">3.1.-.-</ecNumber>
    </recommendedName>
    <alternativeName>
        <fullName evidence="6">Toxin VapC</fullName>
    </alternativeName>
</protein>
<keyword evidence="3 6" id="KW-0479">Metal-binding</keyword>
<dbReference type="InterPro" id="IPR051619">
    <property type="entry name" value="TypeII_TA_RNase_PINc/VapC"/>
</dbReference>
<name>A0ABU8DYF4_9ACTN</name>
<keyword evidence="2 6" id="KW-0540">Nuclease</keyword>
<evidence type="ECO:0000259" key="7">
    <source>
        <dbReference type="Pfam" id="PF01850"/>
    </source>
</evidence>
<dbReference type="Pfam" id="PF01850">
    <property type="entry name" value="PIN"/>
    <property type="match status" value="1"/>
</dbReference>
<dbReference type="EC" id="3.1.-.-" evidence="6"/>
<comment type="function">
    <text evidence="6">Toxic component of a toxin-antitoxin (TA) system. An RNase.</text>
</comment>
<reference evidence="8 9" key="1">
    <citation type="submission" date="2024-03" db="EMBL/GenBank/DDBJ databases">
        <title>Draft genome sequence of Klenkia sp. LSe6-5.</title>
        <authorList>
            <person name="Duangmal K."/>
            <person name="Chantavorakit T."/>
        </authorList>
    </citation>
    <scope>NUCLEOTIDE SEQUENCE [LARGE SCALE GENOMIC DNA]</scope>
    <source>
        <strain evidence="8 9">LSe6-5</strain>
    </source>
</reference>
<dbReference type="HAMAP" id="MF_00265">
    <property type="entry name" value="VapC_Nob1"/>
    <property type="match status" value="1"/>
</dbReference>
<keyword evidence="6" id="KW-0800">Toxin</keyword>
<proteinExistence type="inferred from homology"/>
<keyword evidence="1 6" id="KW-1277">Toxin-antitoxin system</keyword>
<evidence type="ECO:0000313" key="9">
    <source>
        <dbReference type="Proteomes" id="UP001361570"/>
    </source>
</evidence>
<evidence type="ECO:0000256" key="5">
    <source>
        <dbReference type="ARBA" id="ARBA00022842"/>
    </source>
</evidence>
<keyword evidence="4 6" id="KW-0378">Hydrolase</keyword>
<gene>
    <name evidence="6" type="primary">vapC</name>
    <name evidence="8" type="ORF">TEK04_19260</name>
</gene>
<feature type="binding site" evidence="6">
    <location>
        <position position="95"/>
    </location>
    <ligand>
        <name>Mg(2+)</name>
        <dbReference type="ChEBI" id="CHEBI:18420"/>
    </ligand>
</feature>
<feature type="domain" description="PIN" evidence="7">
    <location>
        <begin position="3"/>
        <end position="120"/>
    </location>
</feature>
<feature type="binding site" evidence="6">
    <location>
        <position position="5"/>
    </location>
    <ligand>
        <name>Mg(2+)</name>
        <dbReference type="ChEBI" id="CHEBI:18420"/>
    </ligand>
</feature>
<dbReference type="RefSeq" id="WP_336405981.1">
    <property type="nucleotide sequence ID" value="NZ_JBAPLU010000028.1"/>
</dbReference>
<sequence length="130" mass="14214">MLVIDASVLTPVVLDDGETGRRARARVADQVLAAPELVDLEVASVVRRQVLRGAVPPQRARRALLYLTDLPLARYGHRDLVGRGWELRDAVSTYDVAYVALAEVLSATLLTADARLARAPGTRCPIEVFR</sequence>
<dbReference type="CDD" id="cd09873">
    <property type="entry name" value="PIN_Pae0151-like"/>
    <property type="match status" value="1"/>
</dbReference>
<evidence type="ECO:0000256" key="3">
    <source>
        <dbReference type="ARBA" id="ARBA00022723"/>
    </source>
</evidence>
<comment type="similarity">
    <text evidence="6">Belongs to the PINc/VapC protein family.</text>
</comment>